<reference evidence="1 2" key="1">
    <citation type="journal article" date="2017" name="Antonie Van Leeuwenhoek">
        <title>Rhizobium rhizosphaerae sp. nov., a novel species isolated from rice rhizosphere.</title>
        <authorList>
            <person name="Zhao J.J."/>
            <person name="Zhang J."/>
            <person name="Zhang R.J."/>
            <person name="Zhang C.W."/>
            <person name="Yin H.Q."/>
            <person name="Zhang X.X."/>
        </authorList>
    </citation>
    <scope>NUCLEOTIDE SEQUENCE [LARGE SCALE GENOMIC DNA]</scope>
    <source>
        <strain evidence="1 2">E3</strain>
    </source>
</reference>
<organism evidence="1 2">
    <name type="scientific">Aliiglaciecola lipolytica E3</name>
    <dbReference type="NCBI Taxonomy" id="1127673"/>
    <lineage>
        <taxon>Bacteria</taxon>
        <taxon>Pseudomonadati</taxon>
        <taxon>Pseudomonadota</taxon>
        <taxon>Gammaproteobacteria</taxon>
        <taxon>Alteromonadales</taxon>
        <taxon>Alteromonadaceae</taxon>
        <taxon>Aliiglaciecola</taxon>
    </lineage>
</organism>
<dbReference type="AlphaFoldDB" id="K6YFK8"/>
<dbReference type="EMBL" id="BAEN01000055">
    <property type="protein sequence ID" value="GAC15403.1"/>
    <property type="molecule type" value="Genomic_DNA"/>
</dbReference>
<name>K6YFK8_9ALTE</name>
<comment type="caution">
    <text evidence="1">The sequence shown here is derived from an EMBL/GenBank/DDBJ whole genome shotgun (WGS) entry which is preliminary data.</text>
</comment>
<evidence type="ECO:0000313" key="2">
    <source>
        <dbReference type="Proteomes" id="UP000006334"/>
    </source>
</evidence>
<proteinExistence type="predicted"/>
<evidence type="ECO:0000313" key="1">
    <source>
        <dbReference type="EMBL" id="GAC15403.1"/>
    </source>
</evidence>
<keyword evidence="2" id="KW-1185">Reference proteome</keyword>
<protein>
    <submittedName>
        <fullName evidence="1">Uncharacterized protein</fullName>
    </submittedName>
</protein>
<dbReference type="Proteomes" id="UP000006334">
    <property type="component" value="Unassembled WGS sequence"/>
</dbReference>
<accession>K6YFK8</accession>
<dbReference type="STRING" id="1127673.GLIP_2782"/>
<gene>
    <name evidence="1" type="ORF">GLIP_2782</name>
</gene>
<sequence length="49" mass="5251">MVVTKLSPNLIKQAAFAICCGNSDSSTRQAGSLIVESVQDVRQNDDIAR</sequence>